<proteinExistence type="predicted"/>
<dbReference type="Gene3D" id="1.25.40.20">
    <property type="entry name" value="Ankyrin repeat-containing domain"/>
    <property type="match status" value="1"/>
</dbReference>
<dbReference type="Proteomes" id="UP000593562">
    <property type="component" value="Unassembled WGS sequence"/>
</dbReference>
<organism evidence="1 2">
    <name type="scientific">Tripterygium wilfordii</name>
    <name type="common">Thunder God vine</name>
    <dbReference type="NCBI Taxonomy" id="458696"/>
    <lineage>
        <taxon>Eukaryota</taxon>
        <taxon>Viridiplantae</taxon>
        <taxon>Streptophyta</taxon>
        <taxon>Embryophyta</taxon>
        <taxon>Tracheophyta</taxon>
        <taxon>Spermatophyta</taxon>
        <taxon>Magnoliopsida</taxon>
        <taxon>eudicotyledons</taxon>
        <taxon>Gunneridae</taxon>
        <taxon>Pentapetalae</taxon>
        <taxon>rosids</taxon>
        <taxon>fabids</taxon>
        <taxon>Celastrales</taxon>
        <taxon>Celastraceae</taxon>
        <taxon>Tripterygium</taxon>
    </lineage>
</organism>
<dbReference type="PANTHER" id="PTHR24121">
    <property type="entry name" value="NO MECHANORECEPTOR POTENTIAL C, ISOFORM D-RELATED"/>
    <property type="match status" value="1"/>
</dbReference>
<dbReference type="EMBL" id="JAAARO010000016">
    <property type="protein sequence ID" value="KAF5733567.1"/>
    <property type="molecule type" value="Genomic_DNA"/>
</dbReference>
<evidence type="ECO:0000313" key="1">
    <source>
        <dbReference type="EMBL" id="KAF5733567.1"/>
    </source>
</evidence>
<evidence type="ECO:0000313" key="2">
    <source>
        <dbReference type="Proteomes" id="UP000593562"/>
    </source>
</evidence>
<dbReference type="InterPro" id="IPR036770">
    <property type="entry name" value="Ankyrin_rpt-contain_sf"/>
</dbReference>
<dbReference type="SUPFAM" id="SSF48403">
    <property type="entry name" value="Ankyrin repeat"/>
    <property type="match status" value="1"/>
</dbReference>
<dbReference type="AlphaFoldDB" id="A0A7J7CHN5"/>
<comment type="caution">
    <text evidence="1">The sequence shown here is derived from an EMBL/GenBank/DDBJ whole genome shotgun (WGS) entry which is preliminary data.</text>
</comment>
<dbReference type="Pfam" id="PF12796">
    <property type="entry name" value="Ank_2"/>
    <property type="match status" value="1"/>
</dbReference>
<keyword evidence="2" id="KW-1185">Reference proteome</keyword>
<accession>A0A7J7CHN5</accession>
<gene>
    <name evidence="1" type="ORF">HS088_TW16G00007</name>
</gene>
<dbReference type="InterPro" id="IPR002110">
    <property type="entry name" value="Ankyrin_rpt"/>
</dbReference>
<dbReference type="SMART" id="SM00248">
    <property type="entry name" value="ANK"/>
    <property type="match status" value="4"/>
</dbReference>
<reference evidence="1 2" key="1">
    <citation type="journal article" date="2020" name="Nat. Commun.">
        <title>Genome of Tripterygium wilfordii and identification of cytochrome P450 involved in triptolide biosynthesis.</title>
        <authorList>
            <person name="Tu L."/>
            <person name="Su P."/>
            <person name="Zhang Z."/>
            <person name="Gao L."/>
            <person name="Wang J."/>
            <person name="Hu T."/>
            <person name="Zhou J."/>
            <person name="Zhang Y."/>
            <person name="Zhao Y."/>
            <person name="Liu Y."/>
            <person name="Song Y."/>
            <person name="Tong Y."/>
            <person name="Lu Y."/>
            <person name="Yang J."/>
            <person name="Xu C."/>
            <person name="Jia M."/>
            <person name="Peters R.J."/>
            <person name="Huang L."/>
            <person name="Gao W."/>
        </authorList>
    </citation>
    <scope>NUCLEOTIDE SEQUENCE [LARGE SCALE GENOMIC DNA]</scope>
    <source>
        <strain evidence="2">cv. XIE 37</strain>
        <tissue evidence="1">Leaf</tissue>
    </source>
</reference>
<dbReference type="PANTHER" id="PTHR24121:SF20">
    <property type="entry name" value="TONSOKU-LIKE PROTEIN"/>
    <property type="match status" value="1"/>
</dbReference>
<dbReference type="InParanoid" id="A0A7J7CHN5"/>
<name>A0A7J7CHN5_TRIWF</name>
<protein>
    <submittedName>
        <fullName evidence="1">Ankyrin repeat-containing protein</fullName>
    </submittedName>
</protein>
<sequence>MRTLSSNEVLMHNNDISVDLTTVSVSALERMISHDLDSVRYGGSLSVQLCFPGIRSATNSSSKSFGEDDASTCVECSDDEVSLKDAFRQSSPYNGVNTSAATFNTTNGLGNTLPRQSSCPDEISFNVCSSHPQLPQGISSSVHFPEVEGRDSDTVLNSSFWPQYTSRDHKPRSAAELTIKAVDDRASFPHLGVSYAEAIFGENFFTLYVPLHLAALKGDWGTAKEFLVLKPHAVSARITSNLDTALHVAAGARQTKFVEELVKLMTPDDLALQNKVGNTALCFAAASGVTKIAELMVSKNKMLPSIRGSKGATPLCMAALLGHKDMVWYLYSVTQKEDLTEYDRIQLLVAAISAELYDVALNLVQHHPELAFARDGNGETALHILSRKPLAFSSGSQFGNQRWIQNNS</sequence>